<dbReference type="Pfam" id="PF01412">
    <property type="entry name" value="ArfGap"/>
    <property type="match status" value="1"/>
</dbReference>
<dbReference type="EMBL" id="CAJOBI010185258">
    <property type="protein sequence ID" value="CAF4941399.1"/>
    <property type="molecule type" value="Genomic_DNA"/>
</dbReference>
<evidence type="ECO:0000313" key="3">
    <source>
        <dbReference type="EMBL" id="CAF4735999.1"/>
    </source>
</evidence>
<evidence type="ECO:0000313" key="4">
    <source>
        <dbReference type="EMBL" id="CAF4941399.1"/>
    </source>
</evidence>
<protein>
    <recommendedName>
        <fullName evidence="1">Arf-GAP domain-containing protein</fullName>
    </recommendedName>
</protein>
<dbReference type="InterPro" id="IPR001164">
    <property type="entry name" value="ArfGAP_dom"/>
</dbReference>
<comment type="caution">
    <text evidence="2">The sequence shown here is derived from an EMBL/GenBank/DDBJ whole genome shotgun (WGS) entry which is preliminary data.</text>
</comment>
<dbReference type="GO" id="GO:0005096">
    <property type="term" value="F:GTPase activator activity"/>
    <property type="evidence" value="ECO:0007669"/>
    <property type="project" value="InterPro"/>
</dbReference>
<feature type="domain" description="Arf-GAP" evidence="1">
    <location>
        <begin position="8"/>
        <end position="32"/>
    </location>
</feature>
<accession>A0A816LQY3</accession>
<evidence type="ECO:0000313" key="2">
    <source>
        <dbReference type="EMBL" id="CAF1967180.1"/>
    </source>
</evidence>
<sequence length="33" mass="3562">MPKGSETTVKECHDCGQSGPEWCSINHGVLLCD</sequence>
<dbReference type="Proteomes" id="UP000676336">
    <property type="component" value="Unassembled WGS sequence"/>
</dbReference>
<dbReference type="Gene3D" id="1.10.220.150">
    <property type="entry name" value="Arf GTPase activating protein"/>
    <property type="match status" value="1"/>
</dbReference>
<dbReference type="SUPFAM" id="SSF57863">
    <property type="entry name" value="ArfGap/RecO-like zinc finger"/>
    <property type="match status" value="1"/>
</dbReference>
<proteinExistence type="predicted"/>
<evidence type="ECO:0000259" key="1">
    <source>
        <dbReference type="Pfam" id="PF01412"/>
    </source>
</evidence>
<dbReference type="InterPro" id="IPR037278">
    <property type="entry name" value="ARFGAP/RecO"/>
</dbReference>
<organism evidence="2 5">
    <name type="scientific">Rotaria magnacalcarata</name>
    <dbReference type="NCBI Taxonomy" id="392030"/>
    <lineage>
        <taxon>Eukaryota</taxon>
        <taxon>Metazoa</taxon>
        <taxon>Spiralia</taxon>
        <taxon>Gnathifera</taxon>
        <taxon>Rotifera</taxon>
        <taxon>Eurotatoria</taxon>
        <taxon>Bdelloidea</taxon>
        <taxon>Philodinida</taxon>
        <taxon>Philodinidae</taxon>
        <taxon>Rotaria</taxon>
    </lineage>
</organism>
<gene>
    <name evidence="2" type="ORF">MBJ925_LOCUS6641</name>
    <name evidence="3" type="ORF">SMN809_LOCUS44494</name>
    <name evidence="4" type="ORF">SMN809_LOCUS53669</name>
</gene>
<evidence type="ECO:0000313" key="5">
    <source>
        <dbReference type="Proteomes" id="UP000663824"/>
    </source>
</evidence>
<dbReference type="InterPro" id="IPR038508">
    <property type="entry name" value="ArfGAP_dom_sf"/>
</dbReference>
<reference evidence="2" key="1">
    <citation type="submission" date="2021-02" db="EMBL/GenBank/DDBJ databases">
        <authorList>
            <person name="Nowell W R."/>
        </authorList>
    </citation>
    <scope>NUCLEOTIDE SEQUENCE</scope>
</reference>
<feature type="non-terminal residue" evidence="2">
    <location>
        <position position="1"/>
    </location>
</feature>
<name>A0A816LQY3_9BILA</name>
<dbReference type="EMBL" id="CAJOBI010133595">
    <property type="protein sequence ID" value="CAF4735999.1"/>
    <property type="molecule type" value="Genomic_DNA"/>
</dbReference>
<dbReference type="Proteomes" id="UP000663824">
    <property type="component" value="Unassembled WGS sequence"/>
</dbReference>
<dbReference type="EMBL" id="CAJNRE010002124">
    <property type="protein sequence ID" value="CAF1967180.1"/>
    <property type="molecule type" value="Genomic_DNA"/>
</dbReference>
<dbReference type="AlphaFoldDB" id="A0A816LQY3"/>